<dbReference type="Gene3D" id="1.20.1280.50">
    <property type="match status" value="1"/>
</dbReference>
<reference evidence="2 3" key="1">
    <citation type="submission" date="2019-02" db="EMBL/GenBank/DDBJ databases">
        <title>Genome sequencing of the rare red list fungi Dentipellis fragilis.</title>
        <authorList>
            <person name="Buettner E."/>
            <person name="Kellner H."/>
        </authorList>
    </citation>
    <scope>NUCLEOTIDE SEQUENCE [LARGE SCALE GENOMIC DNA]</scope>
    <source>
        <strain evidence="2 3">DSM 105465</strain>
    </source>
</reference>
<evidence type="ECO:0000313" key="3">
    <source>
        <dbReference type="Proteomes" id="UP000298327"/>
    </source>
</evidence>
<dbReference type="AlphaFoldDB" id="A0A4Y9YV65"/>
<dbReference type="EMBL" id="SEOQ01000323">
    <property type="protein sequence ID" value="TFY65630.1"/>
    <property type="molecule type" value="Genomic_DNA"/>
</dbReference>
<gene>
    <name evidence="2" type="ORF">EVG20_g5458</name>
</gene>
<dbReference type="Pfam" id="PF12937">
    <property type="entry name" value="F-box-like"/>
    <property type="match status" value="1"/>
</dbReference>
<organism evidence="2 3">
    <name type="scientific">Dentipellis fragilis</name>
    <dbReference type="NCBI Taxonomy" id="205917"/>
    <lineage>
        <taxon>Eukaryota</taxon>
        <taxon>Fungi</taxon>
        <taxon>Dikarya</taxon>
        <taxon>Basidiomycota</taxon>
        <taxon>Agaricomycotina</taxon>
        <taxon>Agaricomycetes</taxon>
        <taxon>Russulales</taxon>
        <taxon>Hericiaceae</taxon>
        <taxon>Dentipellis</taxon>
    </lineage>
</organism>
<keyword evidence="3" id="KW-1185">Reference proteome</keyword>
<protein>
    <recommendedName>
        <fullName evidence="1">F-box domain-containing protein</fullName>
    </recommendedName>
</protein>
<dbReference type="InterPro" id="IPR001810">
    <property type="entry name" value="F-box_dom"/>
</dbReference>
<feature type="domain" description="F-box" evidence="1">
    <location>
        <begin position="82"/>
        <end position="141"/>
    </location>
</feature>
<dbReference type="OrthoDB" id="3038402at2759"/>
<sequence length="584" mass="66113">MQRRSDDAAICEALRQTTVAGNSDFWTSYVRKTLLHVADVTEFSSQQATQAAQAFLDAEMEAMKRTMRTLSARRNAMVSFVSRIPEDVLLQVFAYLVDDDPPRLVQHEYEHRRCLGWIRVTHVCRSWRDAALADSSLWARIECDITIDWTLAMLSRSNERPLIVDVDFDSSDPQVVVEIIGYPSRRQRVSELCLRIDRIQAVSQDWFEDLEEPAPLLESLSLHLIENDDDAALPMFLSAARIPVYGASRCTIVVGKYAYDKRPSVEQLIPIFQTSPRLQTLILDQFRPQDDNMRDTPIDMFLNYHRIRLPHLRTLTLHGDHHAVPLLLCQVEIPTSAVVSLELGSYQADAHPSWSFIPQLLPWGAAAHRHQADTHFESLDLGVHSRELTMSVTSCDPGPHPRLTVRTSAKGFDIHFLVDLVEIFYAQKYFTHISSLIVEPEYVAGPGIDKLLALPGISRLLKLQIRMPSIVFKMSNLKNVIYLLGTLALPAEDSRGTGVLKLPALRHLVLDGVPSKAGNIFGFPDKPRFEEFLVGFFAHRRSRGKPLFQFTAMPSDETVELTSRVEKYLESSDSSDVFDIPAEL</sequence>
<evidence type="ECO:0000259" key="1">
    <source>
        <dbReference type="Pfam" id="PF12937"/>
    </source>
</evidence>
<evidence type="ECO:0000313" key="2">
    <source>
        <dbReference type="EMBL" id="TFY65630.1"/>
    </source>
</evidence>
<dbReference type="STRING" id="205917.A0A4Y9YV65"/>
<dbReference type="Proteomes" id="UP000298327">
    <property type="component" value="Unassembled WGS sequence"/>
</dbReference>
<accession>A0A4Y9YV65</accession>
<comment type="caution">
    <text evidence="2">The sequence shown here is derived from an EMBL/GenBank/DDBJ whole genome shotgun (WGS) entry which is preliminary data.</text>
</comment>
<proteinExistence type="predicted"/>
<name>A0A4Y9YV65_9AGAM</name>